<feature type="region of interest" description="Disordered" evidence="1">
    <location>
        <begin position="398"/>
        <end position="417"/>
    </location>
</feature>
<dbReference type="InterPro" id="IPR038109">
    <property type="entry name" value="DNA_bind_recomb_sf"/>
</dbReference>
<dbReference type="InterPro" id="IPR036162">
    <property type="entry name" value="Resolvase-like_N_sf"/>
</dbReference>
<dbReference type="InterPro" id="IPR025378">
    <property type="entry name" value="DUF4368"/>
</dbReference>
<dbReference type="Pfam" id="PF00239">
    <property type="entry name" value="Resolvase"/>
    <property type="match status" value="1"/>
</dbReference>
<dbReference type="EMBL" id="FOKQ01000014">
    <property type="protein sequence ID" value="SFC51694.1"/>
    <property type="molecule type" value="Genomic_DNA"/>
</dbReference>
<dbReference type="InterPro" id="IPR006119">
    <property type="entry name" value="Resolv_N"/>
</dbReference>
<dbReference type="Pfam" id="PF13408">
    <property type="entry name" value="Zn_ribbon_recom"/>
    <property type="match status" value="1"/>
</dbReference>
<sequence>MLPKQTEYKVGMYLRLSKDDERAGESLSIENQRRVLKNYIGEQGWTLYDEYVDDGISGTTFERPGVQRLLEDAKAGKINLILCKDLSRFGRNYIQVGQYTDYIFPMYNIRFIALTDNVDTANTESAGMDMMPIMNVFNEWHSANTSKKIRAVIETNAKAGKYMTTFSSYGYDKGSDEKCTPVIDPEAAAVVRRIFEMRVSGMGYKSIAAVLNDEHILIPTDYKYKKLGKEIGRKSEHLWTTHTVRCILQNPIYIGTLVQLRNTTVSYKNHKHIDRNEENWAVVENNHEPIISIELWNKCREIDASNSRGKKTQIGEMYPLSGFCYCDKCGSKMKLTGNDNDKNRMTAYSCGRYSRFGTKYCTSHFITRRAIEGIVLADIKRQIDFVLNDAQAREKYLARKRKSSAEQEHSDKKRLKDTEKRIKELNRLIQSIYEDKVAGKMPEDMAFEMLEKYQAEKKALQTEYEEMQKRTAEAQQDEDDVDEYIRRLKSYAGAEELTRQMCLELIEYVIVDENPKDKKAARDIHIYYKLIDKPLKNKRNALA</sequence>
<dbReference type="PROSITE" id="PS51736">
    <property type="entry name" value="RECOMBINASES_3"/>
    <property type="match status" value="1"/>
</dbReference>
<evidence type="ECO:0000313" key="4">
    <source>
        <dbReference type="EMBL" id="SFC51694.1"/>
    </source>
</evidence>
<dbReference type="InterPro" id="IPR011109">
    <property type="entry name" value="DNA_bind_recombinase_dom"/>
</dbReference>
<dbReference type="InterPro" id="IPR050639">
    <property type="entry name" value="SSR_resolvase"/>
</dbReference>
<dbReference type="SMART" id="SM00857">
    <property type="entry name" value="Resolvase"/>
    <property type="match status" value="1"/>
</dbReference>
<name>A0A1I1JSZ4_RUMAL</name>
<dbReference type="GO" id="GO:0000150">
    <property type="term" value="F:DNA strand exchange activity"/>
    <property type="evidence" value="ECO:0007669"/>
    <property type="project" value="InterPro"/>
</dbReference>
<feature type="domain" description="Recombinase" evidence="3">
    <location>
        <begin position="168"/>
        <end position="309"/>
    </location>
</feature>
<proteinExistence type="predicted"/>
<protein>
    <submittedName>
        <fullName evidence="4">Site-specific DNA recombinase</fullName>
    </submittedName>
</protein>
<dbReference type="OrthoDB" id="9784557at2"/>
<dbReference type="Gene3D" id="3.90.1750.20">
    <property type="entry name" value="Putative Large Serine Recombinase, Chain B, Domain 2"/>
    <property type="match status" value="1"/>
</dbReference>
<dbReference type="Pfam" id="PF14287">
    <property type="entry name" value="DUF4368"/>
    <property type="match status" value="1"/>
</dbReference>
<dbReference type="Proteomes" id="UP000182192">
    <property type="component" value="Unassembled WGS sequence"/>
</dbReference>
<feature type="domain" description="Resolvase/invertase-type recombinase catalytic" evidence="2">
    <location>
        <begin position="9"/>
        <end position="160"/>
    </location>
</feature>
<gene>
    <name evidence="4" type="ORF">SAMN02910406_01858</name>
</gene>
<evidence type="ECO:0000313" key="5">
    <source>
        <dbReference type="Proteomes" id="UP000182192"/>
    </source>
</evidence>
<dbReference type="RefSeq" id="WP_074961289.1">
    <property type="nucleotide sequence ID" value="NZ_FOKQ01000014.1"/>
</dbReference>
<organism evidence="4 5">
    <name type="scientific">Ruminococcus albus</name>
    <dbReference type="NCBI Taxonomy" id="1264"/>
    <lineage>
        <taxon>Bacteria</taxon>
        <taxon>Bacillati</taxon>
        <taxon>Bacillota</taxon>
        <taxon>Clostridia</taxon>
        <taxon>Eubacteriales</taxon>
        <taxon>Oscillospiraceae</taxon>
        <taxon>Ruminococcus</taxon>
    </lineage>
</organism>
<evidence type="ECO:0000256" key="1">
    <source>
        <dbReference type="SAM" id="MobiDB-lite"/>
    </source>
</evidence>
<evidence type="ECO:0000259" key="3">
    <source>
        <dbReference type="PROSITE" id="PS51737"/>
    </source>
</evidence>
<dbReference type="PANTHER" id="PTHR30461">
    <property type="entry name" value="DNA-INVERTASE FROM LAMBDOID PROPHAGE"/>
    <property type="match status" value="1"/>
</dbReference>
<dbReference type="InterPro" id="IPR025827">
    <property type="entry name" value="Zn_ribbon_recom_dom"/>
</dbReference>
<accession>A0A1I1JSZ4</accession>
<dbReference type="Pfam" id="PF07508">
    <property type="entry name" value="Recombinase"/>
    <property type="match status" value="1"/>
</dbReference>
<dbReference type="SUPFAM" id="SSF53041">
    <property type="entry name" value="Resolvase-like"/>
    <property type="match status" value="1"/>
</dbReference>
<reference evidence="4 5" key="1">
    <citation type="submission" date="2016-10" db="EMBL/GenBank/DDBJ databases">
        <authorList>
            <person name="de Groot N.N."/>
        </authorList>
    </citation>
    <scope>NUCLEOTIDE SEQUENCE [LARGE SCALE GENOMIC DNA]</scope>
    <source>
        <strain evidence="4 5">AR67</strain>
    </source>
</reference>
<dbReference type="PANTHER" id="PTHR30461:SF23">
    <property type="entry name" value="DNA RECOMBINASE-RELATED"/>
    <property type="match status" value="1"/>
</dbReference>
<evidence type="ECO:0000259" key="2">
    <source>
        <dbReference type="PROSITE" id="PS51736"/>
    </source>
</evidence>
<dbReference type="Gene3D" id="3.40.50.1390">
    <property type="entry name" value="Resolvase, N-terminal catalytic domain"/>
    <property type="match status" value="1"/>
</dbReference>
<dbReference type="AlphaFoldDB" id="A0A1I1JSZ4"/>
<dbReference type="GO" id="GO:0003677">
    <property type="term" value="F:DNA binding"/>
    <property type="evidence" value="ECO:0007669"/>
    <property type="project" value="InterPro"/>
</dbReference>
<dbReference type="PROSITE" id="PS51737">
    <property type="entry name" value="RECOMBINASE_DNA_BIND"/>
    <property type="match status" value="1"/>
</dbReference>